<organism evidence="2 3">
    <name type="scientific">Lentzea pudingi</name>
    <dbReference type="NCBI Taxonomy" id="1789439"/>
    <lineage>
        <taxon>Bacteria</taxon>
        <taxon>Bacillati</taxon>
        <taxon>Actinomycetota</taxon>
        <taxon>Actinomycetes</taxon>
        <taxon>Pseudonocardiales</taxon>
        <taxon>Pseudonocardiaceae</taxon>
        <taxon>Lentzea</taxon>
    </lineage>
</organism>
<reference evidence="3" key="1">
    <citation type="journal article" date="2019" name="Int. J. Syst. Evol. Microbiol.">
        <title>The Global Catalogue of Microorganisms (GCM) 10K type strain sequencing project: providing services to taxonomists for standard genome sequencing and annotation.</title>
        <authorList>
            <consortium name="The Broad Institute Genomics Platform"/>
            <consortium name="The Broad Institute Genome Sequencing Center for Infectious Disease"/>
            <person name="Wu L."/>
            <person name="Ma J."/>
        </authorList>
    </citation>
    <scope>NUCLEOTIDE SEQUENCE [LARGE SCALE GENOMIC DNA]</scope>
    <source>
        <strain evidence="3">CGMCC 4.7319</strain>
    </source>
</reference>
<evidence type="ECO:0000313" key="3">
    <source>
        <dbReference type="Proteomes" id="UP000597656"/>
    </source>
</evidence>
<name>A0ABQ2IHL7_9PSEU</name>
<dbReference type="RefSeq" id="WP_189157945.1">
    <property type="nucleotide sequence ID" value="NZ_BMNC01000009.1"/>
</dbReference>
<dbReference type="Proteomes" id="UP000597656">
    <property type="component" value="Unassembled WGS sequence"/>
</dbReference>
<evidence type="ECO:0000256" key="1">
    <source>
        <dbReference type="SAM" id="MobiDB-lite"/>
    </source>
</evidence>
<accession>A0ABQ2IHL7</accession>
<proteinExistence type="predicted"/>
<sequence>MSDTHETTQQGGEPGTDDNATPNQHDIEENEHDQVRIPTPREWAQQQLANAPERTPEWARSVAAVYGFTLPD</sequence>
<dbReference type="EMBL" id="BMNC01000009">
    <property type="protein sequence ID" value="GGN10061.1"/>
    <property type="molecule type" value="Genomic_DNA"/>
</dbReference>
<feature type="region of interest" description="Disordered" evidence="1">
    <location>
        <begin position="1"/>
        <end position="55"/>
    </location>
</feature>
<comment type="caution">
    <text evidence="2">The sequence shown here is derived from an EMBL/GenBank/DDBJ whole genome shotgun (WGS) entry which is preliminary data.</text>
</comment>
<protein>
    <submittedName>
        <fullName evidence="2">Uncharacterized protein</fullName>
    </submittedName>
</protein>
<keyword evidence="3" id="KW-1185">Reference proteome</keyword>
<gene>
    <name evidence="2" type="ORF">GCM10011609_57310</name>
</gene>
<evidence type="ECO:0000313" key="2">
    <source>
        <dbReference type="EMBL" id="GGN10061.1"/>
    </source>
</evidence>